<keyword evidence="3" id="KW-1185">Reference proteome</keyword>
<keyword evidence="1" id="KW-0812">Transmembrane</keyword>
<gene>
    <name evidence="2" type="ORF">EV356DRAFT_506377</name>
</gene>
<keyword evidence="1" id="KW-0472">Membrane</keyword>
<evidence type="ECO:0000256" key="1">
    <source>
        <dbReference type="SAM" id="Phobius"/>
    </source>
</evidence>
<proteinExistence type="predicted"/>
<feature type="transmembrane region" description="Helical" evidence="1">
    <location>
        <begin position="20"/>
        <end position="38"/>
    </location>
</feature>
<organism evidence="2 3">
    <name type="scientific">Viridothelium virens</name>
    <name type="common">Speckled blister lichen</name>
    <name type="synonym">Trypethelium virens</name>
    <dbReference type="NCBI Taxonomy" id="1048519"/>
    <lineage>
        <taxon>Eukaryota</taxon>
        <taxon>Fungi</taxon>
        <taxon>Dikarya</taxon>
        <taxon>Ascomycota</taxon>
        <taxon>Pezizomycotina</taxon>
        <taxon>Dothideomycetes</taxon>
        <taxon>Dothideomycetes incertae sedis</taxon>
        <taxon>Trypetheliales</taxon>
        <taxon>Trypetheliaceae</taxon>
        <taxon>Viridothelium</taxon>
    </lineage>
</organism>
<evidence type="ECO:0000313" key="2">
    <source>
        <dbReference type="EMBL" id="KAF2231954.1"/>
    </source>
</evidence>
<accession>A0A6A6H1J9</accession>
<dbReference type="Proteomes" id="UP000800092">
    <property type="component" value="Unassembled WGS sequence"/>
</dbReference>
<protein>
    <submittedName>
        <fullName evidence="2">Uncharacterized protein</fullName>
    </submittedName>
</protein>
<dbReference type="AlphaFoldDB" id="A0A6A6H1J9"/>
<reference evidence="2" key="1">
    <citation type="journal article" date="2020" name="Stud. Mycol.">
        <title>101 Dothideomycetes genomes: a test case for predicting lifestyles and emergence of pathogens.</title>
        <authorList>
            <person name="Haridas S."/>
            <person name="Albert R."/>
            <person name="Binder M."/>
            <person name="Bloem J."/>
            <person name="Labutti K."/>
            <person name="Salamov A."/>
            <person name="Andreopoulos B."/>
            <person name="Baker S."/>
            <person name="Barry K."/>
            <person name="Bills G."/>
            <person name="Bluhm B."/>
            <person name="Cannon C."/>
            <person name="Castanera R."/>
            <person name="Culley D."/>
            <person name="Daum C."/>
            <person name="Ezra D."/>
            <person name="Gonzalez J."/>
            <person name="Henrissat B."/>
            <person name="Kuo A."/>
            <person name="Liang C."/>
            <person name="Lipzen A."/>
            <person name="Lutzoni F."/>
            <person name="Magnuson J."/>
            <person name="Mondo S."/>
            <person name="Nolan M."/>
            <person name="Ohm R."/>
            <person name="Pangilinan J."/>
            <person name="Park H.-J."/>
            <person name="Ramirez L."/>
            <person name="Alfaro M."/>
            <person name="Sun H."/>
            <person name="Tritt A."/>
            <person name="Yoshinaga Y."/>
            <person name="Zwiers L.-H."/>
            <person name="Turgeon B."/>
            <person name="Goodwin S."/>
            <person name="Spatafora J."/>
            <person name="Crous P."/>
            <person name="Grigoriev I."/>
        </authorList>
    </citation>
    <scope>NUCLEOTIDE SEQUENCE</scope>
    <source>
        <strain evidence="2">Tuck. ex Michener</strain>
    </source>
</reference>
<dbReference type="EMBL" id="ML991821">
    <property type="protein sequence ID" value="KAF2231954.1"/>
    <property type="molecule type" value="Genomic_DNA"/>
</dbReference>
<name>A0A6A6H1J9_VIRVR</name>
<sequence>MRRSWDSEEIDGDLQAGHGTWIGIFPLLNWCINIAILLKGSCRRSIREYYYL</sequence>
<evidence type="ECO:0000313" key="3">
    <source>
        <dbReference type="Proteomes" id="UP000800092"/>
    </source>
</evidence>
<keyword evidence="1" id="KW-1133">Transmembrane helix</keyword>